<keyword evidence="2" id="KW-0812">Transmembrane</keyword>
<feature type="transmembrane region" description="Helical" evidence="2">
    <location>
        <begin position="6"/>
        <end position="28"/>
    </location>
</feature>
<dbReference type="Proteomes" id="UP000812982">
    <property type="component" value="Unassembled WGS sequence"/>
</dbReference>
<accession>A0ABS6KLG0</accession>
<dbReference type="PROSITE" id="PS51257">
    <property type="entry name" value="PROKAR_LIPOPROTEIN"/>
    <property type="match status" value="1"/>
</dbReference>
<keyword evidence="2" id="KW-0472">Membrane</keyword>
<feature type="compositionally biased region" description="Gly residues" evidence="1">
    <location>
        <begin position="130"/>
        <end position="143"/>
    </location>
</feature>
<protein>
    <submittedName>
        <fullName evidence="3">DUF4247 domain-containing protein</fullName>
    </submittedName>
</protein>
<dbReference type="Pfam" id="PF14042">
    <property type="entry name" value="DUF4247"/>
    <property type="match status" value="1"/>
</dbReference>
<dbReference type="InterPro" id="IPR025341">
    <property type="entry name" value="DUF4247"/>
</dbReference>
<feature type="region of interest" description="Disordered" evidence="1">
    <location>
        <begin position="121"/>
        <end position="143"/>
    </location>
</feature>
<proteinExistence type="predicted"/>
<evidence type="ECO:0000313" key="4">
    <source>
        <dbReference type="Proteomes" id="UP000812982"/>
    </source>
</evidence>
<organism evidence="3 4">
    <name type="scientific">[Mycobacterium] fortunisiensis</name>
    <dbReference type="NCBI Taxonomy" id="2600579"/>
    <lineage>
        <taxon>Bacteria</taxon>
        <taxon>Bacillati</taxon>
        <taxon>Actinomycetota</taxon>
        <taxon>Actinomycetes</taxon>
        <taxon>Mycobacteriales</taxon>
        <taxon>Mycobacteriaceae</taxon>
        <taxon>Mycolicibacterium</taxon>
    </lineage>
</organism>
<keyword evidence="2" id="KW-1133">Transmembrane helix</keyword>
<name>A0ABS6KLG0_9MYCO</name>
<dbReference type="RefSeq" id="WP_217156900.1">
    <property type="nucleotide sequence ID" value="NZ_VOMB01000016.1"/>
</dbReference>
<comment type="caution">
    <text evidence="3">The sequence shown here is derived from an EMBL/GenBank/DDBJ whole genome shotgun (WGS) entry which is preliminary data.</text>
</comment>
<dbReference type="EMBL" id="VOMB01000016">
    <property type="protein sequence ID" value="MBU9764401.1"/>
    <property type="molecule type" value="Genomic_DNA"/>
</dbReference>
<keyword evidence="4" id="KW-1185">Reference proteome</keyword>
<evidence type="ECO:0000256" key="1">
    <source>
        <dbReference type="SAM" id="MobiDB-lite"/>
    </source>
</evidence>
<evidence type="ECO:0000256" key="2">
    <source>
        <dbReference type="SAM" id="Phobius"/>
    </source>
</evidence>
<reference evidence="3 4" key="1">
    <citation type="journal article" date="2021" name="Sci. Rep.">
        <title>Phenotypic and genomic hallmarks of a novel, potentially pathogenic rapidly growing Mycobacterium species related to the Mycobacterium fortuitum complex.</title>
        <authorList>
            <person name="Gharbi R."/>
            <person name="Khanna V."/>
            <person name="Frigui W."/>
            <person name="Mhenni B."/>
            <person name="Brosch R."/>
            <person name="Mardassi H."/>
        </authorList>
    </citation>
    <scope>NUCLEOTIDE SEQUENCE [LARGE SCALE GENOMIC DNA]</scope>
    <source>
        <strain evidence="3 4">TNTM28</strain>
    </source>
</reference>
<evidence type="ECO:0000313" key="3">
    <source>
        <dbReference type="EMBL" id="MBU9764401.1"/>
    </source>
</evidence>
<sequence>MSRNQLFVLAGGLAVAGVACLLLGISLLSDVRSYVGKNYAQYSTGASGTRYSCDGSPTAVAAKLAAEKRPQARATDRGTEYLRYDDYIVAVGPDGSRPCSIRIENLAAGYHHGSYIHLGPGFTPGSPSGSSGGSPGGPYGDAK</sequence>
<gene>
    <name evidence="3" type="ORF">FR943_11165</name>
</gene>